<sequence>MVQGTLFALMVTLRQLGVEFQTELKIIKEGEESQIYKEIELYRQLKGTTDFAGKMYGDCMLAFYLSFVTYWFEAPHILLGRRGEAEIALLIFSSVTTIIWVLAAEFHYRVQHAIVEWTTFYLESESLSLEDRLKMFSIRWEVSTQPVAFSCRCFSATYKHLSSMLGLVVTYMIIVVQLNRD</sequence>
<protein>
    <submittedName>
        <fullName evidence="2">Uncharacterized protein</fullName>
    </submittedName>
</protein>
<evidence type="ECO:0000313" key="2">
    <source>
        <dbReference type="EMBL" id="CAL8102539.1"/>
    </source>
</evidence>
<evidence type="ECO:0000313" key="3">
    <source>
        <dbReference type="Proteomes" id="UP001642540"/>
    </source>
</evidence>
<accession>A0ABP1QGX3</accession>
<feature type="transmembrane region" description="Helical" evidence="1">
    <location>
        <begin position="85"/>
        <end position="103"/>
    </location>
</feature>
<keyword evidence="1" id="KW-1133">Transmembrane helix</keyword>
<keyword evidence="3" id="KW-1185">Reference proteome</keyword>
<dbReference type="EMBL" id="CAXLJM020000034">
    <property type="protein sequence ID" value="CAL8102539.1"/>
    <property type="molecule type" value="Genomic_DNA"/>
</dbReference>
<keyword evidence="1" id="KW-0472">Membrane</keyword>
<comment type="caution">
    <text evidence="2">The sequence shown here is derived from an EMBL/GenBank/DDBJ whole genome shotgun (WGS) entry which is preliminary data.</text>
</comment>
<feature type="transmembrane region" description="Helical" evidence="1">
    <location>
        <begin position="55"/>
        <end position="73"/>
    </location>
</feature>
<gene>
    <name evidence="2" type="ORF">ODALV1_LOCUS11174</name>
</gene>
<feature type="transmembrane region" description="Helical" evidence="1">
    <location>
        <begin position="160"/>
        <end position="178"/>
    </location>
</feature>
<keyword evidence="1" id="KW-0812">Transmembrane</keyword>
<evidence type="ECO:0000256" key="1">
    <source>
        <dbReference type="SAM" id="Phobius"/>
    </source>
</evidence>
<dbReference type="Proteomes" id="UP001642540">
    <property type="component" value="Unassembled WGS sequence"/>
</dbReference>
<proteinExistence type="predicted"/>
<name>A0ABP1QGX3_9HEXA</name>
<reference evidence="2 3" key="1">
    <citation type="submission" date="2024-08" db="EMBL/GenBank/DDBJ databases">
        <authorList>
            <person name="Cucini C."/>
            <person name="Frati F."/>
        </authorList>
    </citation>
    <scope>NUCLEOTIDE SEQUENCE [LARGE SCALE GENOMIC DNA]</scope>
</reference>
<organism evidence="2 3">
    <name type="scientific">Orchesella dallaii</name>
    <dbReference type="NCBI Taxonomy" id="48710"/>
    <lineage>
        <taxon>Eukaryota</taxon>
        <taxon>Metazoa</taxon>
        <taxon>Ecdysozoa</taxon>
        <taxon>Arthropoda</taxon>
        <taxon>Hexapoda</taxon>
        <taxon>Collembola</taxon>
        <taxon>Entomobryomorpha</taxon>
        <taxon>Entomobryoidea</taxon>
        <taxon>Orchesellidae</taxon>
        <taxon>Orchesellinae</taxon>
        <taxon>Orchesella</taxon>
    </lineage>
</organism>